<organism evidence="1 2">
    <name type="scientific">Acidithiobacillus thiooxidans ATCC 19377</name>
    <dbReference type="NCBI Taxonomy" id="637390"/>
    <lineage>
        <taxon>Bacteria</taxon>
        <taxon>Pseudomonadati</taxon>
        <taxon>Pseudomonadota</taxon>
        <taxon>Acidithiobacillia</taxon>
        <taxon>Acidithiobacillales</taxon>
        <taxon>Acidithiobacillaceae</taxon>
        <taxon>Acidithiobacillus</taxon>
    </lineage>
</organism>
<dbReference type="InterPro" id="IPR036388">
    <property type="entry name" value="WH-like_DNA-bd_sf"/>
</dbReference>
<dbReference type="SUPFAM" id="SSF46785">
    <property type="entry name" value="Winged helix' DNA-binding domain"/>
    <property type="match status" value="1"/>
</dbReference>
<dbReference type="Gene3D" id="3.40.50.1010">
    <property type="entry name" value="5'-nuclease"/>
    <property type="match status" value="1"/>
</dbReference>
<dbReference type="Gene3D" id="1.10.10.10">
    <property type="entry name" value="Winged helix-like DNA-binding domain superfamily/Winged helix DNA-binding domain"/>
    <property type="match status" value="1"/>
</dbReference>
<dbReference type="SUPFAM" id="SSF88723">
    <property type="entry name" value="PIN domain-like"/>
    <property type="match status" value="1"/>
</dbReference>
<gene>
    <name evidence="1" type="primary">stbB</name>
    <name evidence="1" type="ORF">GCD22_02361</name>
</gene>
<evidence type="ECO:0000313" key="1">
    <source>
        <dbReference type="EMBL" id="QFX96567.1"/>
    </source>
</evidence>
<sequence>MILLDTNVISETQRQEPQARVLDWLDAQALETLYLSAITVAELREIAQKLDRAEILPEADYHLSFSDSVQLFRELTPARLVLLKHLKKNGPQSIYELARQLNRNYSNVHTDVQKLTEHHLIDKTEDQQIFVPWDDVEIHLSLSAVA</sequence>
<dbReference type="InterPro" id="IPR029060">
    <property type="entry name" value="PIN-like_dom_sf"/>
</dbReference>
<dbReference type="GeneID" id="60696628"/>
<dbReference type="EMBL" id="CP045571">
    <property type="protein sequence ID" value="QFX96567.1"/>
    <property type="molecule type" value="Genomic_DNA"/>
</dbReference>
<reference evidence="1 2" key="1">
    <citation type="submission" date="2019-10" db="EMBL/GenBank/DDBJ databases">
        <authorList>
            <person name="Wang R."/>
        </authorList>
    </citation>
    <scope>NUCLEOTIDE SEQUENCE [LARGE SCALE GENOMIC DNA]</scope>
    <source>
        <strain evidence="1 2">ATCC 19377</strain>
    </source>
</reference>
<proteinExistence type="predicted"/>
<dbReference type="RefSeq" id="WP_080707867.1">
    <property type="nucleotide sequence ID" value="NZ_CP045571.1"/>
</dbReference>
<accession>A0A5P9XR62</accession>
<evidence type="ECO:0000313" key="2">
    <source>
        <dbReference type="Proteomes" id="UP000363590"/>
    </source>
</evidence>
<dbReference type="KEGG" id="atx:GCD22_02361"/>
<dbReference type="Pfam" id="PF25212">
    <property type="entry name" value="HVO_A0114"/>
    <property type="match status" value="1"/>
</dbReference>
<dbReference type="InterPro" id="IPR036390">
    <property type="entry name" value="WH_DNA-bd_sf"/>
</dbReference>
<dbReference type="AlphaFoldDB" id="A0A5P9XR62"/>
<protein>
    <submittedName>
        <fullName evidence="1">Transcriptional regulator</fullName>
    </submittedName>
</protein>
<dbReference type="Proteomes" id="UP000363590">
    <property type="component" value="Chromosome"/>
</dbReference>
<name>A0A5P9XR62_ACITH</name>